<name>A0A9Q1GIG6_9CARY</name>
<dbReference type="OrthoDB" id="1302412at2759"/>
<dbReference type="EMBL" id="JAKOGI010003971">
    <property type="protein sequence ID" value="KAJ8420029.1"/>
    <property type="molecule type" value="Genomic_DNA"/>
</dbReference>
<dbReference type="PANTHER" id="PTHR33116:SF84">
    <property type="entry name" value="RNA-DIRECTED DNA POLYMERASE"/>
    <property type="match status" value="1"/>
</dbReference>
<dbReference type="Proteomes" id="UP001153076">
    <property type="component" value="Unassembled WGS sequence"/>
</dbReference>
<comment type="caution">
    <text evidence="1">The sequence shown here is derived from an EMBL/GenBank/DDBJ whole genome shotgun (WGS) entry which is preliminary data.</text>
</comment>
<dbReference type="PANTHER" id="PTHR33116">
    <property type="entry name" value="REVERSE TRANSCRIPTASE ZINC-BINDING DOMAIN-CONTAINING PROTEIN-RELATED-RELATED"/>
    <property type="match status" value="1"/>
</dbReference>
<gene>
    <name evidence="1" type="ORF">Cgig2_011568</name>
</gene>
<evidence type="ECO:0008006" key="3">
    <source>
        <dbReference type="Google" id="ProtNLM"/>
    </source>
</evidence>
<reference evidence="1" key="1">
    <citation type="submission" date="2022-04" db="EMBL/GenBank/DDBJ databases">
        <title>Carnegiea gigantea Genome sequencing and assembly v2.</title>
        <authorList>
            <person name="Copetti D."/>
            <person name="Sanderson M.J."/>
            <person name="Burquez A."/>
            <person name="Wojciechowski M.F."/>
        </authorList>
    </citation>
    <scope>NUCLEOTIDE SEQUENCE</scope>
    <source>
        <strain evidence="1">SGP5-SGP5p</strain>
        <tissue evidence="1">Aerial part</tissue>
    </source>
</reference>
<organism evidence="1 2">
    <name type="scientific">Carnegiea gigantea</name>
    <dbReference type="NCBI Taxonomy" id="171969"/>
    <lineage>
        <taxon>Eukaryota</taxon>
        <taxon>Viridiplantae</taxon>
        <taxon>Streptophyta</taxon>
        <taxon>Embryophyta</taxon>
        <taxon>Tracheophyta</taxon>
        <taxon>Spermatophyta</taxon>
        <taxon>Magnoliopsida</taxon>
        <taxon>eudicotyledons</taxon>
        <taxon>Gunneridae</taxon>
        <taxon>Pentapetalae</taxon>
        <taxon>Caryophyllales</taxon>
        <taxon>Cactineae</taxon>
        <taxon>Cactaceae</taxon>
        <taxon>Cactoideae</taxon>
        <taxon>Echinocereeae</taxon>
        <taxon>Carnegiea</taxon>
    </lineage>
</organism>
<sequence length="182" mass="20882">MRVDGFPAVAKLMIEFYQQLIGEQQTKIVIRGCKPQTEEMIIQATKFSEGSLPLRYLGIPITASRLSKMECRSLVEKITARIKSWSIRNLSYTGRAALIHAVLMGKNSHITTRGYKANSIYKKTPYVAWQEVCLPKENEGIGLKNLEAWNKAWIAKLVWEVAKKKDSLWIKWVHGKYLINKD</sequence>
<keyword evidence="2" id="KW-1185">Reference proteome</keyword>
<accession>A0A9Q1GIG6</accession>
<protein>
    <recommendedName>
        <fullName evidence="3">Reverse transcriptase</fullName>
    </recommendedName>
</protein>
<dbReference type="AlphaFoldDB" id="A0A9Q1GIG6"/>
<proteinExistence type="predicted"/>
<evidence type="ECO:0000313" key="2">
    <source>
        <dbReference type="Proteomes" id="UP001153076"/>
    </source>
</evidence>
<evidence type="ECO:0000313" key="1">
    <source>
        <dbReference type="EMBL" id="KAJ8420029.1"/>
    </source>
</evidence>